<organism evidence="2 3">
    <name type="scientific">Trematosphaeria pertusa</name>
    <dbReference type="NCBI Taxonomy" id="390896"/>
    <lineage>
        <taxon>Eukaryota</taxon>
        <taxon>Fungi</taxon>
        <taxon>Dikarya</taxon>
        <taxon>Ascomycota</taxon>
        <taxon>Pezizomycotina</taxon>
        <taxon>Dothideomycetes</taxon>
        <taxon>Pleosporomycetidae</taxon>
        <taxon>Pleosporales</taxon>
        <taxon>Massarineae</taxon>
        <taxon>Trematosphaeriaceae</taxon>
        <taxon>Trematosphaeria</taxon>
    </lineage>
</organism>
<gene>
    <name evidence="2" type="ORF">BU26DRAFT_602871</name>
</gene>
<protein>
    <submittedName>
        <fullName evidence="2">Actin-like ATPase domain-containing protein</fullName>
    </submittedName>
</protein>
<dbReference type="OrthoDB" id="2963168at2759"/>
<feature type="compositionally biased region" description="Low complexity" evidence="1">
    <location>
        <begin position="23"/>
        <end position="33"/>
    </location>
</feature>
<accession>A0A6A6ISJ2</accession>
<dbReference type="PANTHER" id="PTHR14187:SF82">
    <property type="entry name" value="FAMILY CHAPERONE, PUTATIVE (AFU_ORTHOLOGUE AFUA_7G08575)-RELATED"/>
    <property type="match status" value="1"/>
</dbReference>
<dbReference type="AlphaFoldDB" id="A0A6A6ISJ2"/>
<dbReference type="Proteomes" id="UP000800094">
    <property type="component" value="Unassembled WGS sequence"/>
</dbReference>
<reference evidence="2" key="1">
    <citation type="journal article" date="2020" name="Stud. Mycol.">
        <title>101 Dothideomycetes genomes: a test case for predicting lifestyles and emergence of pathogens.</title>
        <authorList>
            <person name="Haridas S."/>
            <person name="Albert R."/>
            <person name="Binder M."/>
            <person name="Bloem J."/>
            <person name="Labutti K."/>
            <person name="Salamov A."/>
            <person name="Andreopoulos B."/>
            <person name="Baker S."/>
            <person name="Barry K."/>
            <person name="Bills G."/>
            <person name="Bluhm B."/>
            <person name="Cannon C."/>
            <person name="Castanera R."/>
            <person name="Culley D."/>
            <person name="Daum C."/>
            <person name="Ezra D."/>
            <person name="Gonzalez J."/>
            <person name="Henrissat B."/>
            <person name="Kuo A."/>
            <person name="Liang C."/>
            <person name="Lipzen A."/>
            <person name="Lutzoni F."/>
            <person name="Magnuson J."/>
            <person name="Mondo S."/>
            <person name="Nolan M."/>
            <person name="Ohm R."/>
            <person name="Pangilinan J."/>
            <person name="Park H.-J."/>
            <person name="Ramirez L."/>
            <person name="Alfaro M."/>
            <person name="Sun H."/>
            <person name="Tritt A."/>
            <person name="Yoshinaga Y."/>
            <person name="Zwiers L.-H."/>
            <person name="Turgeon B."/>
            <person name="Goodwin S."/>
            <person name="Spatafora J."/>
            <person name="Crous P."/>
            <person name="Grigoriev I."/>
        </authorList>
    </citation>
    <scope>NUCLEOTIDE SEQUENCE</scope>
    <source>
        <strain evidence="2">CBS 122368</strain>
    </source>
</reference>
<dbReference type="RefSeq" id="XP_033687507.1">
    <property type="nucleotide sequence ID" value="XM_033835388.1"/>
</dbReference>
<dbReference type="SUPFAM" id="SSF53067">
    <property type="entry name" value="Actin-like ATPase domain"/>
    <property type="match status" value="2"/>
</dbReference>
<dbReference type="GeneID" id="54588718"/>
<feature type="region of interest" description="Disordered" evidence="1">
    <location>
        <begin position="1"/>
        <end position="39"/>
    </location>
</feature>
<dbReference type="PANTHER" id="PTHR14187">
    <property type="entry name" value="ALPHA KINASE/ELONGATION FACTOR 2 KINASE"/>
    <property type="match status" value="1"/>
</dbReference>
<keyword evidence="3" id="KW-1185">Reference proteome</keyword>
<name>A0A6A6ISJ2_9PLEO</name>
<evidence type="ECO:0000313" key="2">
    <source>
        <dbReference type="EMBL" id="KAF2252503.1"/>
    </source>
</evidence>
<proteinExistence type="predicted"/>
<dbReference type="Gene3D" id="3.30.420.40">
    <property type="match status" value="2"/>
</dbReference>
<dbReference type="EMBL" id="ML987192">
    <property type="protein sequence ID" value="KAF2252503.1"/>
    <property type="molecule type" value="Genomic_DNA"/>
</dbReference>
<dbReference type="Gene3D" id="3.90.640.10">
    <property type="entry name" value="Actin, Chain A, domain 4"/>
    <property type="match status" value="1"/>
</dbReference>
<dbReference type="InterPro" id="IPR043129">
    <property type="entry name" value="ATPase_NBD"/>
</dbReference>
<evidence type="ECO:0000313" key="3">
    <source>
        <dbReference type="Proteomes" id="UP000800094"/>
    </source>
</evidence>
<dbReference type="CDD" id="cd10170">
    <property type="entry name" value="ASKHA_NBD_HSP70"/>
    <property type="match status" value="1"/>
</dbReference>
<evidence type="ECO:0000256" key="1">
    <source>
        <dbReference type="SAM" id="MobiDB-lite"/>
    </source>
</evidence>
<sequence>MNKAPGLPYRNTQDFDRYKARPRTPSISSSTTRAQSPLRPGFAKEFDSATVGLDFDEGISQTNGQQRIVIAIDYGTTFSGIGYAIPDGDHAELSDISIIKNWGFGMLNCGAKIPSVISYSPQLSEDDLQFGTSLSKGAVAMVNTKLELDVQDSRLDELDLIVQVLDGMKNLSFEHIKRSKGYPNYTWKQPEEIVSDYLSKMFQSFERATEYIDELKATLPVDIVLTVPVKWSFRARNSTLRAVRKAGFNNTTFPHLNRYIMATEPEVAALYTARYFTLNEAETMRKNDCFVLCDAGGGTVDVVSYKVKQVHPTLQLQIMTIPTGAKCGSSFINKKFKDWLRRILGARNYSILDPKGESQMISAHAMEGEEMRAVMKDFEDHKKAFTQQSGDMHFDLPPPFQDKLNIPGKVDRGELTITNADMRSFFDESVDETIELIQGQIQQVESKNSRIKTIYLTGGYAESKYLQEELAYSLRLRNVKLRRPETSWSAVIQGAVLHGIEVDSYQNPSIMVPCPRSYGIKVNSPFSKKLHDGKGIYTDPLTGQVMASQRLNWLVHKGDLLMANETREIETELVGVFRANDSRCFPVSVLEYLDDDVPNRYQTAHEELVEVMRLKADFTRSPLERFGRKENVASGVVYYEANFTSKLRLEGMSIIGEVWWYDQLIDTKRIDNIDKISSV</sequence>